<dbReference type="GO" id="GO:0005886">
    <property type="term" value="C:plasma membrane"/>
    <property type="evidence" value="ECO:0007669"/>
    <property type="project" value="TreeGrafter"/>
</dbReference>
<sequence>MDTDTSILPGIKRQITLQRSKTFLALLLLIFGWVINIITLAWVHDRVPRNYEPLPDLFFSIFPEIPETIRITEFIMLFMVINALGVIYFHQHRWIVGRRVFLCIAISYIFRAICICLLQVPVPSKNTYCAPQEISSFSVVSRRVITTFWSAGIEFLRPRILCGDLLVSGHTICLFTALYTFKHYAPQKLRVLNILYRIMALIAIICILFARKHYSIDVFLGYIVATNVFRIYHSLMYSFHQNEMDKNLLSQNILSGMVAYFEKDALPPYLFANIFEVPSLINDKYFSKFCGYKKELRNLDI</sequence>
<dbReference type="EMBL" id="LN609530">
    <property type="protein sequence ID" value="CEF70821.1"/>
    <property type="molecule type" value="Genomic_DNA"/>
</dbReference>
<feature type="domain" description="Sphingomyelin synthase-like" evidence="10">
    <location>
        <begin position="162"/>
        <end position="233"/>
    </location>
</feature>
<evidence type="ECO:0000313" key="12">
    <source>
        <dbReference type="Proteomes" id="UP000035682"/>
    </source>
</evidence>
<name>A0A090LM69_STRRB</name>
<keyword evidence="5" id="KW-0746">Sphingolipid metabolism</keyword>
<accession>A0A090LM69</accession>
<keyword evidence="8 9" id="KW-0472">Membrane</keyword>
<keyword evidence="12" id="KW-1185">Reference proteome</keyword>
<dbReference type="InterPro" id="IPR025749">
    <property type="entry name" value="Sphingomyelin_synth-like_dom"/>
</dbReference>
<dbReference type="GO" id="GO:0033188">
    <property type="term" value="F:sphingomyelin synthase activity"/>
    <property type="evidence" value="ECO:0007669"/>
    <property type="project" value="TreeGrafter"/>
</dbReference>
<dbReference type="GO" id="GO:0000139">
    <property type="term" value="C:Golgi membrane"/>
    <property type="evidence" value="ECO:0007669"/>
    <property type="project" value="TreeGrafter"/>
</dbReference>
<dbReference type="PANTHER" id="PTHR21290:SF4">
    <property type="entry name" value="SPHINGOMYELIN SYNTHASE-RELATED 2"/>
    <property type="match status" value="1"/>
</dbReference>
<dbReference type="GeneID" id="36383201"/>
<feature type="transmembrane region" description="Helical" evidence="9">
    <location>
        <begin position="101"/>
        <end position="122"/>
    </location>
</feature>
<dbReference type="OMA" id="VALAWIH"/>
<evidence type="ECO:0000256" key="2">
    <source>
        <dbReference type="ARBA" id="ARBA00005441"/>
    </source>
</evidence>
<dbReference type="RefSeq" id="XP_024510017.1">
    <property type="nucleotide sequence ID" value="XM_024644460.1"/>
</dbReference>
<evidence type="ECO:0000256" key="4">
    <source>
        <dbReference type="ARBA" id="ARBA00022692"/>
    </source>
</evidence>
<evidence type="ECO:0000256" key="3">
    <source>
        <dbReference type="ARBA" id="ARBA00022679"/>
    </source>
</evidence>
<protein>
    <submittedName>
        <fullName evidence="11 13">Sphingomyelin synthase-like domain-containing protein</fullName>
    </submittedName>
</protein>
<evidence type="ECO:0000256" key="5">
    <source>
        <dbReference type="ARBA" id="ARBA00022919"/>
    </source>
</evidence>
<dbReference type="WormBase" id="SRAE_X000015100">
    <property type="protein sequence ID" value="SRP09158"/>
    <property type="gene ID" value="WBGene00265707"/>
</dbReference>
<dbReference type="GO" id="GO:0005789">
    <property type="term" value="C:endoplasmic reticulum membrane"/>
    <property type="evidence" value="ECO:0007669"/>
    <property type="project" value="TreeGrafter"/>
</dbReference>
<feature type="transmembrane region" description="Helical" evidence="9">
    <location>
        <begin position="194"/>
        <end position="213"/>
    </location>
</feature>
<keyword evidence="7" id="KW-0443">Lipid metabolism</keyword>
<organism evidence="11">
    <name type="scientific">Strongyloides ratti</name>
    <name type="common">Parasitic roundworm</name>
    <dbReference type="NCBI Taxonomy" id="34506"/>
    <lineage>
        <taxon>Eukaryota</taxon>
        <taxon>Metazoa</taxon>
        <taxon>Ecdysozoa</taxon>
        <taxon>Nematoda</taxon>
        <taxon>Chromadorea</taxon>
        <taxon>Rhabditida</taxon>
        <taxon>Tylenchina</taxon>
        <taxon>Panagrolaimomorpha</taxon>
        <taxon>Strongyloidoidea</taxon>
        <taxon>Strongyloididae</taxon>
        <taxon>Strongyloides</taxon>
    </lineage>
</organism>
<reference evidence="13" key="2">
    <citation type="submission" date="2020-12" db="UniProtKB">
        <authorList>
            <consortium name="WormBaseParasite"/>
        </authorList>
    </citation>
    <scope>IDENTIFICATION</scope>
</reference>
<evidence type="ECO:0000256" key="8">
    <source>
        <dbReference type="ARBA" id="ARBA00023136"/>
    </source>
</evidence>
<dbReference type="Pfam" id="PF14360">
    <property type="entry name" value="PAP2_C"/>
    <property type="match status" value="1"/>
</dbReference>
<dbReference type="OrthoDB" id="422827at2759"/>
<evidence type="ECO:0000256" key="6">
    <source>
        <dbReference type="ARBA" id="ARBA00022989"/>
    </source>
</evidence>
<evidence type="ECO:0000313" key="14">
    <source>
        <dbReference type="WormBase" id="SRAE_X000015100"/>
    </source>
</evidence>
<dbReference type="WBParaSite" id="SRAE_X000015100.1">
    <property type="protein sequence ID" value="SRAE_X000015100.1"/>
    <property type="gene ID" value="WBGene00265707"/>
</dbReference>
<dbReference type="InterPro" id="IPR045221">
    <property type="entry name" value="Sphingomyelin_synth-like"/>
</dbReference>
<evidence type="ECO:0000256" key="9">
    <source>
        <dbReference type="SAM" id="Phobius"/>
    </source>
</evidence>
<evidence type="ECO:0000256" key="1">
    <source>
        <dbReference type="ARBA" id="ARBA00004141"/>
    </source>
</evidence>
<evidence type="ECO:0000313" key="11">
    <source>
        <dbReference type="EMBL" id="CEF70821.1"/>
    </source>
</evidence>
<keyword evidence="3" id="KW-0808">Transferase</keyword>
<evidence type="ECO:0000313" key="13">
    <source>
        <dbReference type="WBParaSite" id="SRAE_X000015100.1"/>
    </source>
</evidence>
<comment type="subcellular location">
    <subcellularLocation>
        <location evidence="1">Membrane</location>
        <topology evidence="1">Multi-pass membrane protein</topology>
    </subcellularLocation>
</comment>
<dbReference type="STRING" id="34506.A0A090LM69"/>
<dbReference type="CTD" id="36383201"/>
<reference evidence="11 12" key="1">
    <citation type="submission" date="2014-09" db="EMBL/GenBank/DDBJ databases">
        <authorList>
            <person name="Martin A.A."/>
        </authorList>
    </citation>
    <scope>NUCLEOTIDE SEQUENCE</scope>
    <source>
        <strain evidence="12">ED321</strain>
        <strain evidence="11">ED321 Heterogonic</strain>
    </source>
</reference>
<keyword evidence="6 9" id="KW-1133">Transmembrane helix</keyword>
<feature type="transmembrane region" description="Helical" evidence="9">
    <location>
        <begin position="69"/>
        <end position="89"/>
    </location>
</feature>
<evidence type="ECO:0000256" key="7">
    <source>
        <dbReference type="ARBA" id="ARBA00023098"/>
    </source>
</evidence>
<dbReference type="GO" id="GO:0006686">
    <property type="term" value="P:sphingomyelin biosynthetic process"/>
    <property type="evidence" value="ECO:0007669"/>
    <property type="project" value="TreeGrafter"/>
</dbReference>
<dbReference type="GO" id="GO:0047493">
    <property type="term" value="F:ceramide cholinephosphotransferase activity"/>
    <property type="evidence" value="ECO:0007669"/>
    <property type="project" value="TreeGrafter"/>
</dbReference>
<dbReference type="PANTHER" id="PTHR21290">
    <property type="entry name" value="SPHINGOMYELIN SYNTHETASE"/>
    <property type="match status" value="1"/>
</dbReference>
<comment type="similarity">
    <text evidence="2">Belongs to the sphingomyelin synthase family.</text>
</comment>
<proteinExistence type="inferred from homology"/>
<dbReference type="Proteomes" id="UP000035682">
    <property type="component" value="Unplaced"/>
</dbReference>
<gene>
    <name evidence="11 13 14" type="ORF">SRAE_X000015100</name>
</gene>
<keyword evidence="4 9" id="KW-0812">Transmembrane</keyword>
<feature type="transmembrane region" description="Helical" evidence="9">
    <location>
        <begin position="219"/>
        <end position="239"/>
    </location>
</feature>
<evidence type="ECO:0000259" key="10">
    <source>
        <dbReference type="Pfam" id="PF14360"/>
    </source>
</evidence>
<dbReference type="GO" id="GO:0046513">
    <property type="term" value="P:ceramide biosynthetic process"/>
    <property type="evidence" value="ECO:0007669"/>
    <property type="project" value="TreeGrafter"/>
</dbReference>
<dbReference type="CDD" id="cd01610">
    <property type="entry name" value="PAP2_like"/>
    <property type="match status" value="1"/>
</dbReference>
<feature type="transmembrane region" description="Helical" evidence="9">
    <location>
        <begin position="22"/>
        <end position="43"/>
    </location>
</feature>
<dbReference type="AlphaFoldDB" id="A0A090LM69"/>